<comment type="caution">
    <text evidence="3">The sequence shown here is derived from an EMBL/GenBank/DDBJ whole genome shotgun (WGS) entry which is preliminary data.</text>
</comment>
<dbReference type="EMBL" id="BMAT01008150">
    <property type="protein sequence ID" value="GFR78999.1"/>
    <property type="molecule type" value="Genomic_DNA"/>
</dbReference>
<evidence type="ECO:0000313" key="4">
    <source>
        <dbReference type="Proteomes" id="UP000762676"/>
    </source>
</evidence>
<sequence length="133" mass="15095">ALKDLYGDYKWTYIFTGTSLALSGCMVASCLLIAFIKNRRRSNSEDGTAHGSWRPSCGCIPYDVLLWTKRSYLRAHAWFPCSKTSQEDDNSRTPLINKEISEVAKDAMSEAETVEHTPLLQRENEKDSEENVK</sequence>
<dbReference type="AlphaFoldDB" id="A0AAV4G128"/>
<reference evidence="3 4" key="1">
    <citation type="journal article" date="2021" name="Elife">
        <title>Chloroplast acquisition without the gene transfer in kleptoplastic sea slugs, Plakobranchus ocellatus.</title>
        <authorList>
            <person name="Maeda T."/>
            <person name="Takahashi S."/>
            <person name="Yoshida T."/>
            <person name="Shimamura S."/>
            <person name="Takaki Y."/>
            <person name="Nagai Y."/>
            <person name="Toyoda A."/>
            <person name="Suzuki Y."/>
            <person name="Arimoto A."/>
            <person name="Ishii H."/>
            <person name="Satoh N."/>
            <person name="Nishiyama T."/>
            <person name="Hasebe M."/>
            <person name="Maruyama T."/>
            <person name="Minagawa J."/>
            <person name="Obokata J."/>
            <person name="Shigenobu S."/>
        </authorList>
    </citation>
    <scope>NUCLEOTIDE SEQUENCE [LARGE SCALE GENOMIC DNA]</scope>
</reference>
<feature type="compositionally biased region" description="Basic and acidic residues" evidence="1">
    <location>
        <begin position="122"/>
        <end position="133"/>
    </location>
</feature>
<gene>
    <name evidence="3" type="ORF">ElyMa_004009600</name>
</gene>
<evidence type="ECO:0000256" key="1">
    <source>
        <dbReference type="SAM" id="MobiDB-lite"/>
    </source>
</evidence>
<name>A0AAV4G128_9GAST</name>
<feature type="non-terminal residue" evidence="3">
    <location>
        <position position="1"/>
    </location>
</feature>
<dbReference type="Proteomes" id="UP000762676">
    <property type="component" value="Unassembled WGS sequence"/>
</dbReference>
<feature type="transmembrane region" description="Helical" evidence="2">
    <location>
        <begin position="12"/>
        <end position="36"/>
    </location>
</feature>
<keyword evidence="2" id="KW-0472">Membrane</keyword>
<proteinExistence type="predicted"/>
<feature type="region of interest" description="Disordered" evidence="1">
    <location>
        <begin position="107"/>
        <end position="133"/>
    </location>
</feature>
<evidence type="ECO:0000256" key="2">
    <source>
        <dbReference type="SAM" id="Phobius"/>
    </source>
</evidence>
<keyword evidence="2" id="KW-1133">Transmembrane helix</keyword>
<evidence type="ECO:0000313" key="3">
    <source>
        <dbReference type="EMBL" id="GFR78999.1"/>
    </source>
</evidence>
<accession>A0AAV4G128</accession>
<protein>
    <submittedName>
        <fullName evidence="3">Uncharacterized protein</fullName>
    </submittedName>
</protein>
<organism evidence="3 4">
    <name type="scientific">Elysia marginata</name>
    <dbReference type="NCBI Taxonomy" id="1093978"/>
    <lineage>
        <taxon>Eukaryota</taxon>
        <taxon>Metazoa</taxon>
        <taxon>Spiralia</taxon>
        <taxon>Lophotrochozoa</taxon>
        <taxon>Mollusca</taxon>
        <taxon>Gastropoda</taxon>
        <taxon>Heterobranchia</taxon>
        <taxon>Euthyneura</taxon>
        <taxon>Panpulmonata</taxon>
        <taxon>Sacoglossa</taxon>
        <taxon>Placobranchoidea</taxon>
        <taxon>Plakobranchidae</taxon>
        <taxon>Elysia</taxon>
    </lineage>
</organism>
<keyword evidence="2" id="KW-0812">Transmembrane</keyword>
<keyword evidence="4" id="KW-1185">Reference proteome</keyword>